<dbReference type="Pfam" id="PF12848">
    <property type="entry name" value="ABC_tran_Xtn"/>
    <property type="match status" value="1"/>
</dbReference>
<evidence type="ECO:0000256" key="2">
    <source>
        <dbReference type="ARBA" id="ARBA00022840"/>
    </source>
</evidence>
<proteinExistence type="predicted"/>
<dbReference type="InterPro" id="IPR032781">
    <property type="entry name" value="ABC_tran_Xtn"/>
</dbReference>
<dbReference type="PATRIC" id="fig|36849.3.peg.1954"/>
<dbReference type="CDD" id="cd03221">
    <property type="entry name" value="ABCF_EF-3"/>
    <property type="match status" value="2"/>
</dbReference>
<feature type="compositionally biased region" description="Basic and acidic residues" evidence="3">
    <location>
        <begin position="214"/>
        <end position="227"/>
    </location>
</feature>
<evidence type="ECO:0000313" key="5">
    <source>
        <dbReference type="EMBL" id="KPU44770.1"/>
    </source>
</evidence>
<dbReference type="AlphaFoldDB" id="A0A0P8YCA9"/>
<organism evidence="5 6">
    <name type="scientific">Oxobacter pfennigii</name>
    <dbReference type="NCBI Taxonomy" id="36849"/>
    <lineage>
        <taxon>Bacteria</taxon>
        <taxon>Bacillati</taxon>
        <taxon>Bacillota</taxon>
        <taxon>Clostridia</taxon>
        <taxon>Eubacteriales</taxon>
        <taxon>Clostridiaceae</taxon>
        <taxon>Oxobacter</taxon>
    </lineage>
</organism>
<dbReference type="InterPro" id="IPR003593">
    <property type="entry name" value="AAA+_ATPase"/>
</dbReference>
<evidence type="ECO:0000259" key="4">
    <source>
        <dbReference type="PROSITE" id="PS50893"/>
    </source>
</evidence>
<dbReference type="NCBIfam" id="NF000168">
    <property type="entry name" value="ABCF_Msr_all"/>
    <property type="match status" value="1"/>
</dbReference>
<dbReference type="NCBIfam" id="NF000355">
    <property type="entry name" value="ribo_prot_ABC_F"/>
    <property type="match status" value="1"/>
</dbReference>
<sequence length="487" mass="55108">MESIIKAKDIRLEYTGRDILDIDEIELYDYDRIGLVGPNGAGKSTLFKVLLGELTLPGCKISRFGQFAYIPQLDQAVLQEVKDFALMGKLNVEQLEVQTMSGGEETRLKIAQALSEQVHGILADEPTSHLDREGIEFLVGQLKYFSGALLVISHDRYFLDEVVDKIWELKDGKITEYWGNYSDYLRQKDEERKSQSSKYQQFVAERDRLEQAVEEKRKQARKIEQKAKGVSKKNNSESGGRLAHQKTIGSKQKTLYNAAKSMEHRIAALGDVEAPENIRSIRFRQSEALALHNPYPITGTEINKRFGDKVLFEKASFSIPLGAKVALTGGNGAGKTTLLQMILNHEEGISISPKAEIGYFAQNGYRYNRNQEIIEFMQEDCDYNVSEIRSVLASMGFVQNDITKRLSVLSGGEIIKLLLAKMLMGRYNILLMDEPSNFLDLPSLEALEMLMKGYAGTIVFITHDKRLLDNVADMIYEIKDKRLNLIR</sequence>
<dbReference type="PANTHER" id="PTHR42855">
    <property type="entry name" value="ABC TRANSPORTER ATP-BINDING SUBUNIT"/>
    <property type="match status" value="1"/>
</dbReference>
<keyword evidence="1" id="KW-0547">Nucleotide-binding</keyword>
<dbReference type="Proteomes" id="UP000050326">
    <property type="component" value="Unassembled WGS sequence"/>
</dbReference>
<dbReference type="GO" id="GO:0016887">
    <property type="term" value="F:ATP hydrolysis activity"/>
    <property type="evidence" value="ECO:0007669"/>
    <property type="project" value="InterPro"/>
</dbReference>
<dbReference type="Gene3D" id="3.40.50.300">
    <property type="entry name" value="P-loop containing nucleotide triphosphate hydrolases"/>
    <property type="match status" value="3"/>
</dbReference>
<evidence type="ECO:0000256" key="1">
    <source>
        <dbReference type="ARBA" id="ARBA00022741"/>
    </source>
</evidence>
<dbReference type="Pfam" id="PF00005">
    <property type="entry name" value="ABC_tran"/>
    <property type="match status" value="2"/>
</dbReference>
<reference evidence="5 6" key="1">
    <citation type="submission" date="2015-09" db="EMBL/GenBank/DDBJ databases">
        <title>Genome sequence of Oxobacter pfennigii DSM 3222.</title>
        <authorList>
            <person name="Poehlein A."/>
            <person name="Bengelsdorf F.R."/>
            <person name="Schiel-Bengelsdorf B."/>
            <person name="Duerre P."/>
            <person name="Daniel R."/>
        </authorList>
    </citation>
    <scope>NUCLEOTIDE SEQUENCE [LARGE SCALE GENOMIC DNA]</scope>
    <source>
        <strain evidence="5 6">DSM 3222</strain>
    </source>
</reference>
<accession>A0A0P8YCA9</accession>
<dbReference type="OrthoDB" id="9801441at2"/>
<dbReference type="STRING" id="36849.OXPF_18560"/>
<comment type="caution">
    <text evidence="5">The sequence shown here is derived from an EMBL/GenBank/DDBJ whole genome shotgun (WGS) entry which is preliminary data.</text>
</comment>
<dbReference type="GO" id="GO:0005524">
    <property type="term" value="F:ATP binding"/>
    <property type="evidence" value="ECO:0007669"/>
    <property type="project" value="UniProtKB-KW"/>
</dbReference>
<dbReference type="SUPFAM" id="SSF52540">
    <property type="entry name" value="P-loop containing nucleoside triphosphate hydrolases"/>
    <property type="match status" value="2"/>
</dbReference>
<feature type="domain" description="ABC transporter" evidence="4">
    <location>
        <begin position="5"/>
        <end position="196"/>
    </location>
</feature>
<gene>
    <name evidence="5" type="primary">yheS</name>
    <name evidence="5" type="ORF">OXPF_18560</name>
</gene>
<name>A0A0P8YCA9_9CLOT</name>
<dbReference type="RefSeq" id="WP_054874900.1">
    <property type="nucleotide sequence ID" value="NZ_LKET01000029.1"/>
</dbReference>
<evidence type="ECO:0000313" key="6">
    <source>
        <dbReference type="Proteomes" id="UP000050326"/>
    </source>
</evidence>
<dbReference type="InterPro" id="IPR003439">
    <property type="entry name" value="ABC_transporter-like_ATP-bd"/>
</dbReference>
<keyword evidence="2 5" id="KW-0067">ATP-binding</keyword>
<dbReference type="InterPro" id="IPR027417">
    <property type="entry name" value="P-loop_NTPase"/>
</dbReference>
<dbReference type="InterPro" id="IPR051309">
    <property type="entry name" value="ABCF_ATPase"/>
</dbReference>
<keyword evidence="6" id="KW-1185">Reference proteome</keyword>
<feature type="region of interest" description="Disordered" evidence="3">
    <location>
        <begin position="214"/>
        <end position="246"/>
    </location>
</feature>
<dbReference type="EMBL" id="LKET01000029">
    <property type="protein sequence ID" value="KPU44770.1"/>
    <property type="molecule type" value="Genomic_DNA"/>
</dbReference>
<dbReference type="PANTHER" id="PTHR42855:SF2">
    <property type="entry name" value="DRUG RESISTANCE ABC TRANSPORTER,ATP-BINDING PROTEIN"/>
    <property type="match status" value="1"/>
</dbReference>
<feature type="domain" description="ABC transporter" evidence="4">
    <location>
        <begin position="297"/>
        <end position="486"/>
    </location>
</feature>
<evidence type="ECO:0000256" key="3">
    <source>
        <dbReference type="SAM" id="MobiDB-lite"/>
    </source>
</evidence>
<dbReference type="PROSITE" id="PS50893">
    <property type="entry name" value="ABC_TRANSPORTER_2"/>
    <property type="match status" value="2"/>
</dbReference>
<dbReference type="SMART" id="SM00382">
    <property type="entry name" value="AAA"/>
    <property type="match status" value="2"/>
</dbReference>
<protein>
    <submittedName>
        <fullName evidence="5">Putative ABC transporter ATP-binding protein YheS</fullName>
    </submittedName>
</protein>